<accession>A0A7W7EWT7</accession>
<dbReference type="Proteomes" id="UP000574769">
    <property type="component" value="Unassembled WGS sequence"/>
</dbReference>
<evidence type="ECO:0000313" key="1">
    <source>
        <dbReference type="EMBL" id="MBB4616426.1"/>
    </source>
</evidence>
<evidence type="ECO:0000313" key="2">
    <source>
        <dbReference type="Proteomes" id="UP000574769"/>
    </source>
</evidence>
<name>A0A7W7EWT7_9SPHN</name>
<proteinExistence type="predicted"/>
<sequence length="134" mass="14360">MYDLIDRPVADLPRFEQVVLAETRRWVHALTLAGSAPATPSGFADHGGAPAARSFDALMRDFDQGSTDTLVFERPCHSTVSETEAVVLGLWRLVRADRIATARAAAAGLVDEASARRIIAAMVRVVGLGFVALD</sequence>
<gene>
    <name evidence="1" type="ORF">GGQ96_000532</name>
</gene>
<dbReference type="EMBL" id="JACHNY010000001">
    <property type="protein sequence ID" value="MBB4616426.1"/>
    <property type="molecule type" value="Genomic_DNA"/>
</dbReference>
<protein>
    <submittedName>
        <fullName evidence="1">Uncharacterized protein</fullName>
    </submittedName>
</protein>
<dbReference type="AlphaFoldDB" id="A0A7W7EWT7"/>
<organism evidence="1 2">
    <name type="scientific">Sphingomonas abaci</name>
    <dbReference type="NCBI Taxonomy" id="237611"/>
    <lineage>
        <taxon>Bacteria</taxon>
        <taxon>Pseudomonadati</taxon>
        <taxon>Pseudomonadota</taxon>
        <taxon>Alphaproteobacteria</taxon>
        <taxon>Sphingomonadales</taxon>
        <taxon>Sphingomonadaceae</taxon>
        <taxon>Sphingomonas</taxon>
    </lineage>
</organism>
<keyword evidence="2" id="KW-1185">Reference proteome</keyword>
<comment type="caution">
    <text evidence="1">The sequence shown here is derived from an EMBL/GenBank/DDBJ whole genome shotgun (WGS) entry which is preliminary data.</text>
</comment>
<reference evidence="1 2" key="1">
    <citation type="submission" date="2020-08" db="EMBL/GenBank/DDBJ databases">
        <title>Genomic Encyclopedia of Type Strains, Phase IV (KMG-IV): sequencing the most valuable type-strain genomes for metagenomic binning, comparative biology and taxonomic classification.</title>
        <authorList>
            <person name="Goeker M."/>
        </authorList>
    </citation>
    <scope>NUCLEOTIDE SEQUENCE [LARGE SCALE GENOMIC DNA]</scope>
    <source>
        <strain evidence="1 2">DSM 15867</strain>
    </source>
</reference>
<dbReference type="RefSeq" id="WP_184111260.1">
    <property type="nucleotide sequence ID" value="NZ_JACHNY010000001.1"/>
</dbReference>